<dbReference type="PANTHER" id="PTHR34220:SF7">
    <property type="entry name" value="SENSOR HISTIDINE KINASE YPDA"/>
    <property type="match status" value="1"/>
</dbReference>
<reference evidence="3 4" key="1">
    <citation type="submission" date="2020-11" db="EMBL/GenBank/DDBJ databases">
        <authorList>
            <person name="Kim M.K."/>
        </authorList>
    </citation>
    <scope>NUCLEOTIDE SEQUENCE [LARGE SCALE GENOMIC DNA]</scope>
    <source>
        <strain evidence="3 4">BT439</strain>
    </source>
</reference>
<dbReference type="Proteomes" id="UP000645610">
    <property type="component" value="Unassembled WGS sequence"/>
</dbReference>
<accession>A0A931BDP6</accession>
<feature type="domain" description="Signal transduction histidine kinase internal region" evidence="2">
    <location>
        <begin position="164"/>
        <end position="252"/>
    </location>
</feature>
<dbReference type="PANTHER" id="PTHR34220">
    <property type="entry name" value="SENSOR HISTIDINE KINASE YPDA"/>
    <property type="match status" value="1"/>
</dbReference>
<keyword evidence="3" id="KW-0808">Transferase</keyword>
<evidence type="ECO:0000256" key="1">
    <source>
        <dbReference type="SAM" id="Phobius"/>
    </source>
</evidence>
<keyword evidence="1" id="KW-0812">Transmembrane</keyword>
<keyword evidence="4" id="KW-1185">Reference proteome</keyword>
<dbReference type="GO" id="GO:0000155">
    <property type="term" value="F:phosphorelay sensor kinase activity"/>
    <property type="evidence" value="ECO:0007669"/>
    <property type="project" value="InterPro"/>
</dbReference>
<dbReference type="InterPro" id="IPR050640">
    <property type="entry name" value="Bact_2-comp_sensor_kinase"/>
</dbReference>
<dbReference type="InterPro" id="IPR010559">
    <property type="entry name" value="Sig_transdc_His_kin_internal"/>
</dbReference>
<protein>
    <submittedName>
        <fullName evidence="3">Histidine kinase</fullName>
    </submittedName>
</protein>
<feature type="transmembrane region" description="Helical" evidence="1">
    <location>
        <begin position="43"/>
        <end position="64"/>
    </location>
</feature>
<keyword evidence="3" id="KW-0418">Kinase</keyword>
<gene>
    <name evidence="3" type="ORF">I2I01_09785</name>
</gene>
<feature type="transmembrane region" description="Helical" evidence="1">
    <location>
        <begin position="12"/>
        <end position="37"/>
    </location>
</feature>
<dbReference type="AlphaFoldDB" id="A0A931BDP6"/>
<evidence type="ECO:0000313" key="4">
    <source>
        <dbReference type="Proteomes" id="UP000645610"/>
    </source>
</evidence>
<dbReference type="EMBL" id="JADQDP010000002">
    <property type="protein sequence ID" value="MBF9141924.1"/>
    <property type="molecule type" value="Genomic_DNA"/>
</dbReference>
<sequence>MPQFPAQLSSRLRWGFALTMPWFLVLFSYLLVGPAYWHSLRTFAGATLLNLVLLSTTFLAQNWVSERISQRLPRFEQTLWRVGLTLLAHVTLSGVFLAMVAALYIHFRLFGSTVSYPALLKVYTLNLIALVLVIGLYESFHALSQWRQQQMDRETLKRENLSGQLQGLKSQVSPHFLFNSFNSLSSLIADEPAKAEQFVDEMARVYRYLLQSHGPAPGQPDNGAERHDELTTLDCELAFIDSYYHLLKTRHGPGLHLSVNVEPSLRQHRLPPLTLQLLVENAVKHNVILPHRPLLIDIATTAQGRLRVRNNLQKKAARAGGFESTGIGLANIQARYQLLTPAEQPVIEADSSYFTVTLPLLATTPPNL</sequence>
<organism evidence="3 4">
    <name type="scientific">Hymenobacter properus</name>
    <dbReference type="NCBI Taxonomy" id="2791026"/>
    <lineage>
        <taxon>Bacteria</taxon>
        <taxon>Pseudomonadati</taxon>
        <taxon>Bacteroidota</taxon>
        <taxon>Cytophagia</taxon>
        <taxon>Cytophagales</taxon>
        <taxon>Hymenobacteraceae</taxon>
        <taxon>Hymenobacter</taxon>
    </lineage>
</organism>
<comment type="caution">
    <text evidence="3">The sequence shown here is derived from an EMBL/GenBank/DDBJ whole genome shotgun (WGS) entry which is preliminary data.</text>
</comment>
<evidence type="ECO:0000259" key="2">
    <source>
        <dbReference type="Pfam" id="PF06580"/>
    </source>
</evidence>
<keyword evidence="1" id="KW-1133">Transmembrane helix</keyword>
<dbReference type="GO" id="GO:0016020">
    <property type="term" value="C:membrane"/>
    <property type="evidence" value="ECO:0007669"/>
    <property type="project" value="InterPro"/>
</dbReference>
<dbReference type="Pfam" id="PF06580">
    <property type="entry name" value="His_kinase"/>
    <property type="match status" value="1"/>
</dbReference>
<proteinExistence type="predicted"/>
<evidence type="ECO:0000313" key="3">
    <source>
        <dbReference type="EMBL" id="MBF9141924.1"/>
    </source>
</evidence>
<name>A0A931BDP6_9BACT</name>
<feature type="transmembrane region" description="Helical" evidence="1">
    <location>
        <begin position="84"/>
        <end position="106"/>
    </location>
</feature>
<dbReference type="RefSeq" id="WP_196286257.1">
    <property type="nucleotide sequence ID" value="NZ_JADQDP010000002.1"/>
</dbReference>
<keyword evidence="1" id="KW-0472">Membrane</keyword>
<feature type="transmembrane region" description="Helical" evidence="1">
    <location>
        <begin position="118"/>
        <end position="137"/>
    </location>
</feature>